<organism evidence="2 3">
    <name type="scientific">Sedimentitalea arenosa</name>
    <dbReference type="NCBI Taxonomy" id="2798803"/>
    <lineage>
        <taxon>Bacteria</taxon>
        <taxon>Pseudomonadati</taxon>
        <taxon>Pseudomonadota</taxon>
        <taxon>Alphaproteobacteria</taxon>
        <taxon>Rhodobacterales</taxon>
        <taxon>Paracoccaceae</taxon>
        <taxon>Sedimentitalea</taxon>
    </lineage>
</organism>
<proteinExistence type="predicted"/>
<evidence type="ECO:0000313" key="2">
    <source>
        <dbReference type="EMBL" id="MBJ6370223.1"/>
    </source>
</evidence>
<dbReference type="AlphaFoldDB" id="A0A8J7J700"/>
<comment type="caution">
    <text evidence="2">The sequence shown here is derived from an EMBL/GenBank/DDBJ whole genome shotgun (WGS) entry which is preliminary data.</text>
</comment>
<feature type="region of interest" description="Disordered" evidence="1">
    <location>
        <begin position="283"/>
        <end position="310"/>
    </location>
</feature>
<evidence type="ECO:0008006" key="4">
    <source>
        <dbReference type="Google" id="ProtNLM"/>
    </source>
</evidence>
<sequence length="310" mass="35123">MDVILHVGAHRCATTTFQHYLRRNSERLNTDGIGVWEPRRTRNGLFHGILPGPQADVRGSLYRRGVGRVRVNLALAAERFRNLIVSDENMLGTMGQNQRSASLYGAAGDRMARFFPAFEGHVSDVILNIRSQETYWASVFGYGLMRGRPMPEPEMLERLSHDQRSWRDVITDLACALPGVRLWVLPFETFAGRPDAQLATLVPGKAPRQHARIRVNATARLQELRADIAPREAARLPEGEGRFQPFTRSQIVRLRERYADDVMWLMSGADGLAWMMDDPEKRWTGLNPSSTDMTRGRSHDERQGRMEGTG</sequence>
<keyword evidence="3" id="KW-1185">Reference proteome</keyword>
<gene>
    <name evidence="2" type="ORF">JF290_01680</name>
</gene>
<name>A0A8J7J700_9RHOB</name>
<evidence type="ECO:0000256" key="1">
    <source>
        <dbReference type="SAM" id="MobiDB-lite"/>
    </source>
</evidence>
<dbReference type="EMBL" id="JAELVR010000001">
    <property type="protein sequence ID" value="MBJ6370223.1"/>
    <property type="molecule type" value="Genomic_DNA"/>
</dbReference>
<dbReference type="InterPro" id="IPR027417">
    <property type="entry name" value="P-loop_NTPase"/>
</dbReference>
<evidence type="ECO:0000313" key="3">
    <source>
        <dbReference type="Proteomes" id="UP000619079"/>
    </source>
</evidence>
<protein>
    <recommendedName>
        <fullName evidence="4">Sulfotransferase family protein</fullName>
    </recommendedName>
</protein>
<dbReference type="SUPFAM" id="SSF52540">
    <property type="entry name" value="P-loop containing nucleoside triphosphate hydrolases"/>
    <property type="match status" value="1"/>
</dbReference>
<dbReference type="Proteomes" id="UP000619079">
    <property type="component" value="Unassembled WGS sequence"/>
</dbReference>
<dbReference type="RefSeq" id="WP_199022989.1">
    <property type="nucleotide sequence ID" value="NZ_JAELVR010000001.1"/>
</dbReference>
<accession>A0A8J7J700</accession>
<feature type="compositionally biased region" description="Basic and acidic residues" evidence="1">
    <location>
        <begin position="294"/>
        <end position="310"/>
    </location>
</feature>
<reference evidence="2" key="1">
    <citation type="submission" date="2020-12" db="EMBL/GenBank/DDBJ databases">
        <title>Sedimentitalea sp. nov., isolated from sand in Incheon.</title>
        <authorList>
            <person name="Kim W."/>
        </authorList>
    </citation>
    <scope>NUCLEOTIDE SEQUENCE</scope>
    <source>
        <strain evidence="2">CAU 1593</strain>
    </source>
</reference>